<dbReference type="KEGG" id="phao:HF685_08775"/>
<evidence type="ECO:0000256" key="1">
    <source>
        <dbReference type="SAM" id="Phobius"/>
    </source>
</evidence>
<dbReference type="AlphaFoldDB" id="A0A6H2DLU5"/>
<organism evidence="2 3">
    <name type="scientific">Parasphingorhabdus halotolerans</name>
    <dbReference type="NCBI Taxonomy" id="2725558"/>
    <lineage>
        <taxon>Bacteria</taxon>
        <taxon>Pseudomonadati</taxon>
        <taxon>Pseudomonadota</taxon>
        <taxon>Alphaproteobacteria</taxon>
        <taxon>Sphingomonadales</taxon>
        <taxon>Sphingomonadaceae</taxon>
        <taxon>Parasphingorhabdus</taxon>
    </lineage>
</organism>
<reference evidence="2 3" key="1">
    <citation type="submission" date="2020-04" db="EMBL/GenBank/DDBJ databases">
        <title>Genome sequence for Sphingorhabdus sp. strain M1.</title>
        <authorList>
            <person name="Park S.-J."/>
        </authorList>
    </citation>
    <scope>NUCLEOTIDE SEQUENCE [LARGE SCALE GENOMIC DNA]</scope>
    <source>
        <strain evidence="2 3">JK6</strain>
    </source>
</reference>
<keyword evidence="1" id="KW-1133">Transmembrane helix</keyword>
<dbReference type="GO" id="GO:0008168">
    <property type="term" value="F:methyltransferase activity"/>
    <property type="evidence" value="ECO:0007669"/>
    <property type="project" value="UniProtKB-KW"/>
</dbReference>
<keyword evidence="3" id="KW-1185">Reference proteome</keyword>
<feature type="transmembrane region" description="Helical" evidence="1">
    <location>
        <begin position="187"/>
        <end position="205"/>
    </location>
</feature>
<dbReference type="RefSeq" id="WP_168819352.1">
    <property type="nucleotide sequence ID" value="NZ_CP051217.1"/>
</dbReference>
<keyword evidence="1" id="KW-0812">Transmembrane</keyword>
<dbReference type="EMBL" id="CP051217">
    <property type="protein sequence ID" value="QJB69360.1"/>
    <property type="molecule type" value="Genomic_DNA"/>
</dbReference>
<gene>
    <name evidence="2" type="ORF">HF685_08775</name>
</gene>
<dbReference type="GO" id="GO:0032259">
    <property type="term" value="P:methylation"/>
    <property type="evidence" value="ECO:0007669"/>
    <property type="project" value="UniProtKB-KW"/>
</dbReference>
<keyword evidence="2" id="KW-0808">Transferase</keyword>
<keyword evidence="1" id="KW-0472">Membrane</keyword>
<feature type="transmembrane region" description="Helical" evidence="1">
    <location>
        <begin position="303"/>
        <end position="326"/>
    </location>
</feature>
<proteinExistence type="predicted"/>
<feature type="transmembrane region" description="Helical" evidence="1">
    <location>
        <begin position="225"/>
        <end position="245"/>
    </location>
</feature>
<keyword evidence="2" id="KW-0489">Methyltransferase</keyword>
<dbReference type="Proteomes" id="UP000501600">
    <property type="component" value="Chromosome"/>
</dbReference>
<feature type="transmembrane region" description="Helical" evidence="1">
    <location>
        <begin position="257"/>
        <end position="278"/>
    </location>
</feature>
<accession>A0A6H2DLU5</accession>
<evidence type="ECO:0000313" key="2">
    <source>
        <dbReference type="EMBL" id="QJB69360.1"/>
    </source>
</evidence>
<feature type="transmembrane region" description="Helical" evidence="1">
    <location>
        <begin position="45"/>
        <end position="64"/>
    </location>
</feature>
<sequence length="450" mass="50752">MFGRKSNAADPRPQSAVSSGVGIAGLVGLASWILIARQYGMDGPYSALAACAACGLPMVIWSLLSDKVHLRASTGIDWKNPNPLKETFDISVVKLAGLWATWGMIACVYCIGRWYWTGQYQFSMEMMETIAPWLLLVSVPYVLMMDRYFIEPRDGAWHLGQFLIGAGDKKRGGEYDREQIFHHLRAWAVKGFFLAFMISIVPGGFGDLIRLDIAELANNPAAIAFWLIIAMFVVDVQFATVGYLLTMKPLDAHIRTANPYLGGWVAALLCYPPFAMMYPGGPLHYEVDIAKWDYWLQGHETLLWIWGGILVALTAIYAWATVAFGLRFSNLTHRGILTHGPYAWTKHPAYVAKNTYWWLSAMPFLTVSGNYVDMIRNAALLAAVSGIYYWRAKTEEKHLLSDPVYKEYAEWMDRNAPIPRAINWAKRKIGWWTPEQGREHELGPELEPAE</sequence>
<feature type="transmembrane region" description="Helical" evidence="1">
    <location>
        <begin position="95"/>
        <end position="116"/>
    </location>
</feature>
<evidence type="ECO:0000313" key="3">
    <source>
        <dbReference type="Proteomes" id="UP000501600"/>
    </source>
</evidence>
<name>A0A6H2DLU5_9SPHN</name>
<dbReference type="Gene3D" id="1.20.120.1630">
    <property type="match status" value="1"/>
</dbReference>
<protein>
    <submittedName>
        <fullName evidence="2">Protein-S-isoprenylcysteine methyltransferase</fullName>
    </submittedName>
</protein>
<feature type="transmembrane region" description="Helical" evidence="1">
    <location>
        <begin position="21"/>
        <end position="39"/>
    </location>
</feature>